<evidence type="ECO:0000256" key="3">
    <source>
        <dbReference type="SAM" id="MobiDB-lite"/>
    </source>
</evidence>
<evidence type="ECO:0000256" key="2">
    <source>
        <dbReference type="ARBA" id="ARBA00022598"/>
    </source>
</evidence>
<feature type="domain" description="AMP-dependent synthetase/ligase" evidence="4">
    <location>
        <begin position="20"/>
        <end position="372"/>
    </location>
</feature>
<sequence length="551" mass="60818">MPAPRAQPPRREDFVNRDLLEKWAAQTPGRTFAVFEDLTEWSYARTLQEVRGTAAALQDLGVKQGDHVLVWLPNGADFLRCWLAINYIGAVCVCVNTAYRAATLEHVLRNAGGSLMVTLDVLADRLAEVDRATLKQVVLADASARELPGLRCHGAAALHSTRQPDPPPRPIEPWDPQLIIYTSGTTGPAKAVVSTYIHLHTMGLLTVSDRDGNLYAGPNDRIVTSLPMFHAGGLIPALSMLKLGGSTAIFTGFDTKTFWQKIKATGCTISSILGVMVSFLLKQPVEPGERDTPLRRVKVVPLTAEAEQFAERFGVTIHSHFNMSEVPVPLVCETNCRVVGSCGKPRKGMDVRLVDENDIEVADGEVGELIVRADDPWVICHAYHGDPAATARAWRNGWFHTGDGFRRDAEGNWFFVDRLKDAIRRRGENISSFEVESAVILYPGVREAAAVAVASEHSENEVLVAVGRKPGHDIEPAQLIEFLRPRLPYYAVPRYVRVLDDLPKAPTQKVQKFQLRADGVTPDTWDREAAGIQVRRDTLTRPDPAPRMETP</sequence>
<organism evidence="6 7">
    <name type="scientific">Ramlibacter albus</name>
    <dbReference type="NCBI Taxonomy" id="2079448"/>
    <lineage>
        <taxon>Bacteria</taxon>
        <taxon>Pseudomonadati</taxon>
        <taxon>Pseudomonadota</taxon>
        <taxon>Betaproteobacteria</taxon>
        <taxon>Burkholderiales</taxon>
        <taxon>Comamonadaceae</taxon>
        <taxon>Ramlibacter</taxon>
    </lineage>
</organism>
<comment type="similarity">
    <text evidence="1">Belongs to the ATP-dependent AMP-binding enzyme family.</text>
</comment>
<dbReference type="InterPro" id="IPR000873">
    <property type="entry name" value="AMP-dep_synth/lig_dom"/>
</dbReference>
<gene>
    <name evidence="6" type="ORF">H8R02_21465</name>
</gene>
<dbReference type="SUPFAM" id="SSF56801">
    <property type="entry name" value="Acetyl-CoA synthetase-like"/>
    <property type="match status" value="1"/>
</dbReference>
<feature type="domain" description="AMP-binding enzyme C-terminal" evidence="5">
    <location>
        <begin position="434"/>
        <end position="509"/>
    </location>
</feature>
<dbReference type="GO" id="GO:0031956">
    <property type="term" value="F:medium-chain fatty acid-CoA ligase activity"/>
    <property type="evidence" value="ECO:0007669"/>
    <property type="project" value="TreeGrafter"/>
</dbReference>
<keyword evidence="7" id="KW-1185">Reference proteome</keyword>
<dbReference type="GO" id="GO:0006631">
    <property type="term" value="P:fatty acid metabolic process"/>
    <property type="evidence" value="ECO:0007669"/>
    <property type="project" value="TreeGrafter"/>
</dbReference>
<reference evidence="6" key="1">
    <citation type="submission" date="2020-08" db="EMBL/GenBank/DDBJ databases">
        <title>Ramlibacter sp. GTP1 16S ribosomal RNA gene genome sequencing and assembly.</title>
        <authorList>
            <person name="Kang M."/>
        </authorList>
    </citation>
    <scope>NUCLEOTIDE SEQUENCE</scope>
    <source>
        <strain evidence="6">GTP1</strain>
    </source>
</reference>
<evidence type="ECO:0000259" key="4">
    <source>
        <dbReference type="Pfam" id="PF00501"/>
    </source>
</evidence>
<accession>A0A923MCU8</accession>
<dbReference type="Gene3D" id="3.30.300.30">
    <property type="match status" value="1"/>
</dbReference>
<keyword evidence="2" id="KW-0436">Ligase</keyword>
<evidence type="ECO:0000313" key="6">
    <source>
        <dbReference type="EMBL" id="MBC5767049.1"/>
    </source>
</evidence>
<dbReference type="Gene3D" id="3.40.50.12780">
    <property type="entry name" value="N-terminal domain of ligase-like"/>
    <property type="match status" value="1"/>
</dbReference>
<dbReference type="AlphaFoldDB" id="A0A923MCU8"/>
<dbReference type="PROSITE" id="PS00455">
    <property type="entry name" value="AMP_BINDING"/>
    <property type="match status" value="1"/>
</dbReference>
<dbReference type="EMBL" id="JACORU010000009">
    <property type="protein sequence ID" value="MBC5767049.1"/>
    <property type="molecule type" value="Genomic_DNA"/>
</dbReference>
<evidence type="ECO:0000256" key="1">
    <source>
        <dbReference type="ARBA" id="ARBA00006432"/>
    </source>
</evidence>
<dbReference type="Proteomes" id="UP000596827">
    <property type="component" value="Unassembled WGS sequence"/>
</dbReference>
<dbReference type="InterPro" id="IPR042099">
    <property type="entry name" value="ANL_N_sf"/>
</dbReference>
<dbReference type="RefSeq" id="WP_187083545.1">
    <property type="nucleotide sequence ID" value="NZ_JACORU010000009.1"/>
</dbReference>
<dbReference type="Pfam" id="PF00501">
    <property type="entry name" value="AMP-binding"/>
    <property type="match status" value="1"/>
</dbReference>
<comment type="caution">
    <text evidence="6">The sequence shown here is derived from an EMBL/GenBank/DDBJ whole genome shotgun (WGS) entry which is preliminary data.</text>
</comment>
<dbReference type="InterPro" id="IPR025110">
    <property type="entry name" value="AMP-bd_C"/>
</dbReference>
<dbReference type="InterPro" id="IPR020845">
    <property type="entry name" value="AMP-binding_CS"/>
</dbReference>
<protein>
    <submittedName>
        <fullName evidence="6">AMP-binding protein</fullName>
    </submittedName>
</protein>
<feature type="region of interest" description="Disordered" evidence="3">
    <location>
        <begin position="526"/>
        <end position="551"/>
    </location>
</feature>
<evidence type="ECO:0000313" key="7">
    <source>
        <dbReference type="Proteomes" id="UP000596827"/>
    </source>
</evidence>
<dbReference type="PANTHER" id="PTHR43201">
    <property type="entry name" value="ACYL-COA SYNTHETASE"/>
    <property type="match status" value="1"/>
</dbReference>
<dbReference type="Pfam" id="PF13193">
    <property type="entry name" value="AMP-binding_C"/>
    <property type="match status" value="1"/>
</dbReference>
<dbReference type="PANTHER" id="PTHR43201:SF5">
    <property type="entry name" value="MEDIUM-CHAIN ACYL-COA LIGASE ACSF2, MITOCHONDRIAL"/>
    <property type="match status" value="1"/>
</dbReference>
<dbReference type="InterPro" id="IPR045851">
    <property type="entry name" value="AMP-bd_C_sf"/>
</dbReference>
<proteinExistence type="inferred from homology"/>
<name>A0A923MCU8_9BURK</name>
<evidence type="ECO:0000259" key="5">
    <source>
        <dbReference type="Pfam" id="PF13193"/>
    </source>
</evidence>